<evidence type="ECO:0000313" key="3">
    <source>
        <dbReference type="Proteomes" id="UP000184432"/>
    </source>
</evidence>
<name>A0A1M6BM07_9FLAO</name>
<organism evidence="2 3">
    <name type="scientific">Aquimarina spongiae</name>
    <dbReference type="NCBI Taxonomy" id="570521"/>
    <lineage>
        <taxon>Bacteria</taxon>
        <taxon>Pseudomonadati</taxon>
        <taxon>Bacteroidota</taxon>
        <taxon>Flavobacteriia</taxon>
        <taxon>Flavobacteriales</taxon>
        <taxon>Flavobacteriaceae</taxon>
        <taxon>Aquimarina</taxon>
    </lineage>
</organism>
<dbReference type="RefSeq" id="WP_073314280.1">
    <property type="nucleotide sequence ID" value="NZ_FQYP01000001.1"/>
</dbReference>
<feature type="coiled-coil region" evidence="1">
    <location>
        <begin position="1"/>
        <end position="56"/>
    </location>
</feature>
<gene>
    <name evidence="2" type="ORF">SAMN04488508_101907</name>
</gene>
<dbReference type="EMBL" id="FQYP01000001">
    <property type="protein sequence ID" value="SHI49761.1"/>
    <property type="molecule type" value="Genomic_DNA"/>
</dbReference>
<dbReference type="AlphaFoldDB" id="A0A1M6BM07"/>
<evidence type="ECO:0000256" key="1">
    <source>
        <dbReference type="SAM" id="Coils"/>
    </source>
</evidence>
<dbReference type="STRING" id="570521.SAMN04488508_101907"/>
<dbReference type="Proteomes" id="UP000184432">
    <property type="component" value="Unassembled WGS sequence"/>
</dbReference>
<keyword evidence="1" id="KW-0175">Coiled coil</keyword>
<accession>A0A1M6BM07</accession>
<protein>
    <recommendedName>
        <fullName evidence="4">Cell division protein ZapB</fullName>
    </recommendedName>
</protein>
<evidence type="ECO:0008006" key="4">
    <source>
        <dbReference type="Google" id="ProtNLM"/>
    </source>
</evidence>
<proteinExistence type="predicted"/>
<keyword evidence="3" id="KW-1185">Reference proteome</keyword>
<sequence>MSDLIDIVDSLENRISKLLHKYELMKRQNVDLKKKIQELEANSSLQQDELKHWEEKFSALKNANAILGSDEYKRETKLKINALIREIDMCIAQLSE</sequence>
<dbReference type="OrthoDB" id="1467932at2"/>
<reference evidence="3" key="1">
    <citation type="submission" date="2016-11" db="EMBL/GenBank/DDBJ databases">
        <authorList>
            <person name="Varghese N."/>
            <person name="Submissions S."/>
        </authorList>
    </citation>
    <scope>NUCLEOTIDE SEQUENCE [LARGE SCALE GENOMIC DNA]</scope>
    <source>
        <strain evidence="3">DSM 22623</strain>
    </source>
</reference>
<evidence type="ECO:0000313" key="2">
    <source>
        <dbReference type="EMBL" id="SHI49761.1"/>
    </source>
</evidence>